<evidence type="ECO:0000259" key="2">
    <source>
        <dbReference type="Pfam" id="PF01557"/>
    </source>
</evidence>
<dbReference type="PANTHER" id="PTHR30143:SF0">
    <property type="entry name" value="2-KETO-4-PENTENOATE HYDRATASE"/>
    <property type="match status" value="1"/>
</dbReference>
<evidence type="ECO:0000313" key="4">
    <source>
        <dbReference type="Proteomes" id="UP001149822"/>
    </source>
</evidence>
<organism evidence="3 4">
    <name type="scientific">Paracoccus benzoatiresistens</name>
    <dbReference type="NCBI Taxonomy" id="2997341"/>
    <lineage>
        <taxon>Bacteria</taxon>
        <taxon>Pseudomonadati</taxon>
        <taxon>Pseudomonadota</taxon>
        <taxon>Alphaproteobacteria</taxon>
        <taxon>Rhodobacterales</taxon>
        <taxon>Paracoccaceae</taxon>
        <taxon>Paracoccus</taxon>
    </lineage>
</organism>
<dbReference type="Pfam" id="PF01557">
    <property type="entry name" value="FAA_hydrolase"/>
    <property type="match status" value="1"/>
</dbReference>
<accession>A0ABT4J648</accession>
<dbReference type="PANTHER" id="PTHR30143">
    <property type="entry name" value="ACID HYDRATASE"/>
    <property type="match status" value="1"/>
</dbReference>
<keyword evidence="3" id="KW-0378">Hydrolase</keyword>
<comment type="caution">
    <text evidence="3">The sequence shown here is derived from an EMBL/GenBank/DDBJ whole genome shotgun (WGS) entry which is preliminary data.</text>
</comment>
<name>A0ABT4J648_9RHOB</name>
<reference evidence="3" key="1">
    <citation type="submission" date="2022-12" db="EMBL/GenBank/DDBJ databases">
        <title>Paracoccus sp. EF6 isolated from a lake water.</title>
        <authorList>
            <person name="Liu H."/>
        </authorList>
    </citation>
    <scope>NUCLEOTIDE SEQUENCE</scope>
    <source>
        <strain evidence="3">EF6</strain>
    </source>
</reference>
<gene>
    <name evidence="3" type="ORF">OU682_12995</name>
</gene>
<dbReference type="InterPro" id="IPR036663">
    <property type="entry name" value="Fumarylacetoacetase_C_sf"/>
</dbReference>
<dbReference type="Gene3D" id="3.90.850.10">
    <property type="entry name" value="Fumarylacetoacetase-like, C-terminal domain"/>
    <property type="match status" value="1"/>
</dbReference>
<dbReference type="GO" id="GO:0016787">
    <property type="term" value="F:hydrolase activity"/>
    <property type="evidence" value="ECO:0007669"/>
    <property type="project" value="UniProtKB-KW"/>
</dbReference>
<evidence type="ECO:0000313" key="3">
    <source>
        <dbReference type="EMBL" id="MCZ0962536.1"/>
    </source>
</evidence>
<protein>
    <submittedName>
        <fullName evidence="3">Fumarylacetoacetate hydrolase family protein</fullName>
    </submittedName>
</protein>
<feature type="domain" description="Fumarylacetoacetase-like C-terminal" evidence="2">
    <location>
        <begin position="86"/>
        <end position="220"/>
    </location>
</feature>
<dbReference type="SUPFAM" id="SSF56529">
    <property type="entry name" value="FAH"/>
    <property type="match status" value="1"/>
</dbReference>
<keyword evidence="1" id="KW-0456">Lyase</keyword>
<evidence type="ECO:0000256" key="1">
    <source>
        <dbReference type="ARBA" id="ARBA00023239"/>
    </source>
</evidence>
<proteinExistence type="predicted"/>
<sequence length="249" mass="25888">MIDTFDAATAARTLLDVWDGRPRPAGLPVSPPDTDAAYAVQRAVIRELGSGAWKMALLAGRDRHAAALPGRLVRASGDTLAPLPQDACIEVETALILGADLHPGADRETVMAAIGEVRLCFEIVASRFADRTAVQPLEAMADAFSSGGIVLGDRLDNWGEAMAGSLGIRLWLDEKPIQASETLQTLDDALSFLSWLAGHAAEQGAPLRKGDVIITGARIGPLPLKDAGTARASAGGAGVAVRLMPSVPG</sequence>
<dbReference type="RefSeq" id="WP_268942573.1">
    <property type="nucleotide sequence ID" value="NZ_JAPTYD010000018.1"/>
</dbReference>
<dbReference type="InterPro" id="IPR050772">
    <property type="entry name" value="Hydratase-Decarb/MhpD_sf"/>
</dbReference>
<dbReference type="InterPro" id="IPR011234">
    <property type="entry name" value="Fumarylacetoacetase-like_C"/>
</dbReference>
<keyword evidence="4" id="KW-1185">Reference proteome</keyword>
<dbReference type="EMBL" id="JAPTYD010000018">
    <property type="protein sequence ID" value="MCZ0962536.1"/>
    <property type="molecule type" value="Genomic_DNA"/>
</dbReference>
<dbReference type="Proteomes" id="UP001149822">
    <property type="component" value="Unassembled WGS sequence"/>
</dbReference>